<evidence type="ECO:0000313" key="2">
    <source>
        <dbReference type="EMBL" id="RII42226.1"/>
    </source>
</evidence>
<name>A0A399JIG6_9MICC</name>
<dbReference type="Proteomes" id="UP000265419">
    <property type="component" value="Unassembled WGS sequence"/>
</dbReference>
<organism evidence="2 3">
    <name type="scientific">Galactobacter valiniphilus</name>
    <dbReference type="NCBI Taxonomy" id="2676122"/>
    <lineage>
        <taxon>Bacteria</taxon>
        <taxon>Bacillati</taxon>
        <taxon>Actinomycetota</taxon>
        <taxon>Actinomycetes</taxon>
        <taxon>Micrococcales</taxon>
        <taxon>Micrococcaceae</taxon>
        <taxon>Galactobacter</taxon>
    </lineage>
</organism>
<reference evidence="2 3" key="1">
    <citation type="submission" date="2018-07" db="EMBL/GenBank/DDBJ databases">
        <title>Arthrobacter sp. nov., isolated from raw cow's milk with high bacterial count.</title>
        <authorList>
            <person name="Hahne J."/>
            <person name="Isele D."/>
            <person name="Lipski A."/>
        </authorList>
    </citation>
    <scope>NUCLEOTIDE SEQUENCE [LARGE SCALE GENOMIC DNA]</scope>
    <source>
        <strain evidence="2 3">JZ R-35</strain>
    </source>
</reference>
<keyword evidence="3" id="KW-1185">Reference proteome</keyword>
<dbReference type="EMBL" id="QQXK01000014">
    <property type="protein sequence ID" value="RII42226.1"/>
    <property type="molecule type" value="Genomic_DNA"/>
</dbReference>
<dbReference type="AlphaFoldDB" id="A0A399JIG6"/>
<feature type="compositionally biased region" description="Polar residues" evidence="1">
    <location>
        <begin position="1"/>
        <end position="11"/>
    </location>
</feature>
<protein>
    <submittedName>
        <fullName evidence="2">Uncharacterized protein</fullName>
    </submittedName>
</protein>
<gene>
    <name evidence="2" type="ORF">DWB68_08325</name>
</gene>
<feature type="compositionally biased region" description="Gly residues" evidence="1">
    <location>
        <begin position="31"/>
        <end position="46"/>
    </location>
</feature>
<comment type="caution">
    <text evidence="2">The sequence shown here is derived from an EMBL/GenBank/DDBJ whole genome shotgun (WGS) entry which is preliminary data.</text>
</comment>
<proteinExistence type="predicted"/>
<evidence type="ECO:0000313" key="3">
    <source>
        <dbReference type="Proteomes" id="UP000265419"/>
    </source>
</evidence>
<feature type="region of interest" description="Disordered" evidence="1">
    <location>
        <begin position="1"/>
        <end position="81"/>
    </location>
</feature>
<accession>A0A399JIG6</accession>
<feature type="compositionally biased region" description="Low complexity" evidence="1">
    <location>
        <begin position="12"/>
        <end position="22"/>
    </location>
</feature>
<evidence type="ECO:0000256" key="1">
    <source>
        <dbReference type="SAM" id="MobiDB-lite"/>
    </source>
</evidence>
<sequence>MDPQAKGTTATRSPLAPASRTARSPRRGDRLGPGGGPGGRGGGQGAPWGVISTRRVPAAHPAWLGSGGECPRPAQPTVVGQ</sequence>